<dbReference type="Gene3D" id="1.25.40.10">
    <property type="entry name" value="Tetratricopeptide repeat domain"/>
    <property type="match status" value="3"/>
</dbReference>
<dbReference type="EMBL" id="BAABRI010000022">
    <property type="protein sequence ID" value="GAA5484238.1"/>
    <property type="molecule type" value="Genomic_DNA"/>
</dbReference>
<dbReference type="PANTHER" id="PTHR12558:SF13">
    <property type="entry name" value="CELL DIVISION CYCLE PROTEIN 27 HOMOLOG"/>
    <property type="match status" value="1"/>
</dbReference>
<keyword evidence="3" id="KW-0645">Protease</keyword>
<dbReference type="PANTHER" id="PTHR12558">
    <property type="entry name" value="CELL DIVISION CYCLE 16,23,27"/>
    <property type="match status" value="1"/>
</dbReference>
<dbReference type="PROSITE" id="PS50005">
    <property type="entry name" value="TPR"/>
    <property type="match status" value="3"/>
</dbReference>
<keyword evidence="1" id="KW-0802">TPR repeat</keyword>
<feature type="repeat" description="TPR" evidence="1">
    <location>
        <begin position="147"/>
        <end position="180"/>
    </location>
</feature>
<sequence>MKSLKPQMNADGRRWWLGVLALIGVAMPAFGEKIIPPSNLFRDPQFVREFVGSYGFNSEIEPKVTADESRVLVKIQELFEKSKFNEAEDELVRFIKETEAPTDPEKQPREISAAMVFVLGNLYFSADRADEARRAFLEALRRFPNFRRAHVNLGYLYISKEDYDKAMNHFQEAISLGEGNPRVFGLLGYCYLLKQKPLAAENAYRQAYLLDPASKDWKLGLAQALLQQEKYEEATTLLGNLVEEFPEDPQLWLQQTNALLAQERKMDAAVNLEILRMKGLAGESELNLLGNLYMDQNEPQLALFAYLAALEKSSSLNIETALKSAKILNDYGYPEKAASYVDRVRAKAGSELSAEERVKVDLIEVQIARAAGNLERVGALLEDLLARDPANGEVLLELGKHYDTLAKNADDEDKKREYLSEAKTRLQIAAGREGDVGYGANLALGQLLTRELQYTDALPYLEKAGEMKPSDNLKSYVSKVRRAADRERQREEREAADREAKEKAKQ</sequence>
<evidence type="ECO:0000256" key="1">
    <source>
        <dbReference type="PROSITE-ProRule" id="PRU00339"/>
    </source>
</evidence>
<comment type="caution">
    <text evidence="3">The sequence shown here is derived from an EMBL/GenBank/DDBJ whole genome shotgun (WGS) entry which is preliminary data.</text>
</comment>
<dbReference type="Pfam" id="PF13432">
    <property type="entry name" value="TPR_16"/>
    <property type="match status" value="1"/>
</dbReference>
<protein>
    <submittedName>
        <fullName evidence="3">Beta-barrel assembly-enhancing protease</fullName>
    </submittedName>
</protein>
<feature type="repeat" description="TPR" evidence="1">
    <location>
        <begin position="113"/>
        <end position="146"/>
    </location>
</feature>
<dbReference type="SUPFAM" id="SSF48452">
    <property type="entry name" value="TPR-like"/>
    <property type="match status" value="2"/>
</dbReference>
<dbReference type="InterPro" id="IPR019734">
    <property type="entry name" value="TPR_rpt"/>
</dbReference>
<dbReference type="PROSITE" id="PS50293">
    <property type="entry name" value="TPR_REGION"/>
    <property type="match status" value="1"/>
</dbReference>
<dbReference type="GO" id="GO:0006508">
    <property type="term" value="P:proteolysis"/>
    <property type="evidence" value="ECO:0007669"/>
    <property type="project" value="UniProtKB-KW"/>
</dbReference>
<feature type="region of interest" description="Disordered" evidence="2">
    <location>
        <begin position="472"/>
        <end position="506"/>
    </location>
</feature>
<keyword evidence="3" id="KW-0378">Hydrolase</keyword>
<dbReference type="GO" id="GO:0008233">
    <property type="term" value="F:peptidase activity"/>
    <property type="evidence" value="ECO:0007669"/>
    <property type="project" value="UniProtKB-KW"/>
</dbReference>
<dbReference type="Pfam" id="PF14559">
    <property type="entry name" value="TPR_19"/>
    <property type="match status" value="1"/>
</dbReference>
<keyword evidence="4" id="KW-1185">Reference proteome</keyword>
<dbReference type="SMART" id="SM00028">
    <property type="entry name" value="TPR"/>
    <property type="match status" value="6"/>
</dbReference>
<feature type="compositionally biased region" description="Basic and acidic residues" evidence="2">
    <location>
        <begin position="482"/>
        <end position="506"/>
    </location>
</feature>
<evidence type="ECO:0000313" key="4">
    <source>
        <dbReference type="Proteomes" id="UP001476282"/>
    </source>
</evidence>
<evidence type="ECO:0000313" key="3">
    <source>
        <dbReference type="EMBL" id="GAA5484238.1"/>
    </source>
</evidence>
<name>A0ABP9URS4_9BACT</name>
<evidence type="ECO:0000256" key="2">
    <source>
        <dbReference type="SAM" id="MobiDB-lite"/>
    </source>
</evidence>
<gene>
    <name evidence="3" type="primary">bepA_2</name>
    <name evidence="3" type="ORF">Hsar01_03479</name>
</gene>
<reference evidence="3 4" key="1">
    <citation type="submission" date="2024-02" db="EMBL/GenBank/DDBJ databases">
        <title>Haloferula sargassicola NBRC 104335.</title>
        <authorList>
            <person name="Ichikawa N."/>
            <person name="Katano-Makiyama Y."/>
            <person name="Hidaka K."/>
        </authorList>
    </citation>
    <scope>NUCLEOTIDE SEQUENCE [LARGE SCALE GENOMIC DNA]</scope>
    <source>
        <strain evidence="3 4">NBRC 104335</strain>
    </source>
</reference>
<dbReference type="Proteomes" id="UP001476282">
    <property type="component" value="Unassembled WGS sequence"/>
</dbReference>
<proteinExistence type="predicted"/>
<dbReference type="RefSeq" id="WP_353568336.1">
    <property type="nucleotide sequence ID" value="NZ_BAABRI010000022.1"/>
</dbReference>
<accession>A0ABP9URS4</accession>
<feature type="repeat" description="TPR" evidence="1">
    <location>
        <begin position="438"/>
        <end position="471"/>
    </location>
</feature>
<organism evidence="3 4">
    <name type="scientific">Haloferula sargassicola</name>
    <dbReference type="NCBI Taxonomy" id="490096"/>
    <lineage>
        <taxon>Bacteria</taxon>
        <taxon>Pseudomonadati</taxon>
        <taxon>Verrucomicrobiota</taxon>
        <taxon>Verrucomicrobiia</taxon>
        <taxon>Verrucomicrobiales</taxon>
        <taxon>Verrucomicrobiaceae</taxon>
        <taxon>Haloferula</taxon>
    </lineage>
</organism>
<dbReference type="InterPro" id="IPR011990">
    <property type="entry name" value="TPR-like_helical_dom_sf"/>
</dbReference>